<sequence>MTLKPADGAALAVPIGRRTAMNRHSAIEGMLLWRSSI</sequence>
<dbReference type="AlphaFoldDB" id="A0A0W8FDF9"/>
<evidence type="ECO:0000313" key="1">
    <source>
        <dbReference type="EMBL" id="KUG18937.1"/>
    </source>
</evidence>
<organism evidence="1">
    <name type="scientific">hydrocarbon metagenome</name>
    <dbReference type="NCBI Taxonomy" id="938273"/>
    <lineage>
        <taxon>unclassified sequences</taxon>
        <taxon>metagenomes</taxon>
        <taxon>ecological metagenomes</taxon>
    </lineage>
</organism>
<accession>A0A0W8FDF9</accession>
<dbReference type="EMBL" id="LNQE01001346">
    <property type="protein sequence ID" value="KUG18937.1"/>
    <property type="molecule type" value="Genomic_DNA"/>
</dbReference>
<gene>
    <name evidence="1" type="ORF">ASZ90_011356</name>
</gene>
<protein>
    <submittedName>
        <fullName evidence="1">Uncharacterized protein</fullName>
    </submittedName>
</protein>
<proteinExistence type="predicted"/>
<reference evidence="1" key="1">
    <citation type="journal article" date="2015" name="Proc. Natl. Acad. Sci. U.S.A.">
        <title>Networks of energetic and metabolic interactions define dynamics in microbial communities.</title>
        <authorList>
            <person name="Embree M."/>
            <person name="Liu J.K."/>
            <person name="Al-Bassam M.M."/>
            <person name="Zengler K."/>
        </authorList>
    </citation>
    <scope>NUCLEOTIDE SEQUENCE</scope>
</reference>
<comment type="caution">
    <text evidence="1">The sequence shown here is derived from an EMBL/GenBank/DDBJ whole genome shotgun (WGS) entry which is preliminary data.</text>
</comment>
<name>A0A0W8FDF9_9ZZZZ</name>